<dbReference type="GO" id="GO:0046872">
    <property type="term" value="F:metal ion binding"/>
    <property type="evidence" value="ECO:0007669"/>
    <property type="project" value="UniProtKB-KW"/>
</dbReference>
<proteinExistence type="predicted"/>
<dbReference type="GO" id="GO:0016020">
    <property type="term" value="C:membrane"/>
    <property type="evidence" value="ECO:0007669"/>
    <property type="project" value="UniProtKB-SubCell"/>
</dbReference>
<comment type="subcellular location">
    <subcellularLocation>
        <location evidence="1">Membrane</location>
        <topology evidence="1">Multi-pass membrane protein</topology>
    </subcellularLocation>
</comment>
<feature type="transmembrane region" description="Helical" evidence="10">
    <location>
        <begin position="113"/>
        <end position="132"/>
    </location>
</feature>
<evidence type="ECO:0000313" key="12">
    <source>
        <dbReference type="EMBL" id="KKM97290.1"/>
    </source>
</evidence>
<evidence type="ECO:0000259" key="11">
    <source>
        <dbReference type="PROSITE" id="PS51003"/>
    </source>
</evidence>
<comment type="caution">
    <text evidence="12">The sequence shown here is derived from an EMBL/GenBank/DDBJ whole genome shotgun (WGS) entry which is preliminary data.</text>
</comment>
<name>A0A0F9P8G6_9ZZZZ</name>
<sequence length="262" mass="28632">MVDDVQAAGTNPLDTVDSRFVPGPVKTYGLMELVRGTSPMVDKGPDDTVFAFPIVLILELLLTIGATLVLAFFSLVRDAPLEELANPDLTPNPAKAPWYFMALQELLLHMHPLMGGILVPTLVVLFLVILPYLDTDQSDVGRWFASARGPKWVALTAGYTVLAQSVLIYFDEKIGLRGLGAASPLILQAIGPLLFGVVLFGIPLLVIRRMKPSRRELMMVVFTVILASAVTLTISGFLFRGPGMHLYLPWNMPDGYNPWSGL</sequence>
<keyword evidence="3" id="KW-0349">Heme</keyword>
<dbReference type="Pfam" id="PF00032">
    <property type="entry name" value="Cytochrom_B_C"/>
    <property type="match status" value="1"/>
</dbReference>
<reference evidence="12" key="1">
    <citation type="journal article" date="2015" name="Nature">
        <title>Complex archaea that bridge the gap between prokaryotes and eukaryotes.</title>
        <authorList>
            <person name="Spang A."/>
            <person name="Saw J.H."/>
            <person name="Jorgensen S.L."/>
            <person name="Zaremba-Niedzwiedzka K."/>
            <person name="Martijn J."/>
            <person name="Lind A.E."/>
            <person name="van Eijk R."/>
            <person name="Schleper C."/>
            <person name="Guy L."/>
            <person name="Ettema T.J."/>
        </authorList>
    </citation>
    <scope>NUCLEOTIDE SEQUENCE</scope>
</reference>
<keyword evidence="9 10" id="KW-0472">Membrane</keyword>
<evidence type="ECO:0000256" key="4">
    <source>
        <dbReference type="ARBA" id="ARBA00022692"/>
    </source>
</evidence>
<evidence type="ECO:0000256" key="1">
    <source>
        <dbReference type="ARBA" id="ARBA00004141"/>
    </source>
</evidence>
<feature type="transmembrane region" description="Helical" evidence="10">
    <location>
        <begin position="185"/>
        <end position="207"/>
    </location>
</feature>
<evidence type="ECO:0000256" key="5">
    <source>
        <dbReference type="ARBA" id="ARBA00022723"/>
    </source>
</evidence>
<evidence type="ECO:0000256" key="3">
    <source>
        <dbReference type="ARBA" id="ARBA00022617"/>
    </source>
</evidence>
<dbReference type="EMBL" id="LAZR01005765">
    <property type="protein sequence ID" value="KKM97290.1"/>
    <property type="molecule type" value="Genomic_DNA"/>
</dbReference>
<evidence type="ECO:0000256" key="2">
    <source>
        <dbReference type="ARBA" id="ARBA00022448"/>
    </source>
</evidence>
<evidence type="ECO:0000256" key="10">
    <source>
        <dbReference type="SAM" id="Phobius"/>
    </source>
</evidence>
<keyword evidence="8" id="KW-0408">Iron</keyword>
<evidence type="ECO:0000256" key="8">
    <source>
        <dbReference type="ARBA" id="ARBA00023004"/>
    </source>
</evidence>
<dbReference type="InterPro" id="IPR005798">
    <property type="entry name" value="Cyt_b/b6_C"/>
</dbReference>
<feature type="domain" description="Cytochrome b/b6 C-terminal region profile" evidence="11">
    <location>
        <begin position="36"/>
        <end position="216"/>
    </location>
</feature>
<keyword evidence="7 10" id="KW-1133">Transmembrane helix</keyword>
<dbReference type="GO" id="GO:0016491">
    <property type="term" value="F:oxidoreductase activity"/>
    <property type="evidence" value="ECO:0007669"/>
    <property type="project" value="InterPro"/>
</dbReference>
<evidence type="ECO:0000256" key="6">
    <source>
        <dbReference type="ARBA" id="ARBA00022982"/>
    </source>
</evidence>
<dbReference type="GO" id="GO:0009055">
    <property type="term" value="F:electron transfer activity"/>
    <property type="evidence" value="ECO:0007669"/>
    <property type="project" value="InterPro"/>
</dbReference>
<accession>A0A0F9P8G6</accession>
<feature type="transmembrane region" description="Helical" evidence="10">
    <location>
        <begin position="152"/>
        <end position="170"/>
    </location>
</feature>
<protein>
    <recommendedName>
        <fullName evidence="11">Cytochrome b/b6 C-terminal region profile domain-containing protein</fullName>
    </recommendedName>
</protein>
<feature type="transmembrane region" description="Helical" evidence="10">
    <location>
        <begin position="219"/>
        <end position="239"/>
    </location>
</feature>
<keyword evidence="5" id="KW-0479">Metal-binding</keyword>
<organism evidence="12">
    <name type="scientific">marine sediment metagenome</name>
    <dbReference type="NCBI Taxonomy" id="412755"/>
    <lineage>
        <taxon>unclassified sequences</taxon>
        <taxon>metagenomes</taxon>
        <taxon>ecological metagenomes</taxon>
    </lineage>
</organism>
<dbReference type="SUPFAM" id="SSF81648">
    <property type="entry name" value="a domain/subunit of cytochrome bc1 complex (Ubiquinol-cytochrome c reductase)"/>
    <property type="match status" value="1"/>
</dbReference>
<keyword evidence="4 10" id="KW-0812">Transmembrane</keyword>
<dbReference type="InterPro" id="IPR036150">
    <property type="entry name" value="Cyt_b/b6_C_sf"/>
</dbReference>
<dbReference type="Gene3D" id="1.20.810.10">
    <property type="entry name" value="Cytochrome Bc1 Complex, Chain C"/>
    <property type="match status" value="1"/>
</dbReference>
<keyword evidence="2" id="KW-0813">Transport</keyword>
<gene>
    <name evidence="12" type="ORF">LCGC14_1169540</name>
</gene>
<evidence type="ECO:0000256" key="9">
    <source>
        <dbReference type="ARBA" id="ARBA00023136"/>
    </source>
</evidence>
<feature type="transmembrane region" description="Helical" evidence="10">
    <location>
        <begin position="49"/>
        <end position="76"/>
    </location>
</feature>
<dbReference type="AlphaFoldDB" id="A0A0F9P8G6"/>
<evidence type="ECO:0000256" key="7">
    <source>
        <dbReference type="ARBA" id="ARBA00022989"/>
    </source>
</evidence>
<keyword evidence="6" id="KW-0249">Electron transport</keyword>
<dbReference type="PROSITE" id="PS51003">
    <property type="entry name" value="CYTB_CTER"/>
    <property type="match status" value="1"/>
</dbReference>
<dbReference type="InterPro" id="IPR027387">
    <property type="entry name" value="Cytb/b6-like_sf"/>
</dbReference>